<feature type="transmembrane region" description="Helical" evidence="6">
    <location>
        <begin position="455"/>
        <end position="473"/>
    </location>
</feature>
<dbReference type="InterPro" id="IPR002797">
    <property type="entry name" value="Polysacc_synth"/>
</dbReference>
<evidence type="ECO:0000256" key="6">
    <source>
        <dbReference type="SAM" id="Phobius"/>
    </source>
</evidence>
<feature type="transmembrane region" description="Helical" evidence="6">
    <location>
        <begin position="45"/>
        <end position="66"/>
    </location>
</feature>
<dbReference type="InterPro" id="IPR024923">
    <property type="entry name" value="PG_synth_SpoVB"/>
</dbReference>
<feature type="transmembrane region" description="Helical" evidence="6">
    <location>
        <begin position="161"/>
        <end position="180"/>
    </location>
</feature>
<protein>
    <submittedName>
        <fullName evidence="7">Stage V sporulation protein B</fullName>
    </submittedName>
</protein>
<dbReference type="PANTHER" id="PTHR30250:SF24">
    <property type="entry name" value="STAGE V SPORULATION PROTEIN B"/>
    <property type="match status" value="1"/>
</dbReference>
<dbReference type="InterPro" id="IPR050833">
    <property type="entry name" value="Poly_Biosynth_Transport"/>
</dbReference>
<dbReference type="PANTHER" id="PTHR30250">
    <property type="entry name" value="PST FAMILY PREDICTED COLANIC ACID TRANSPORTER"/>
    <property type="match status" value="1"/>
</dbReference>
<evidence type="ECO:0000313" key="8">
    <source>
        <dbReference type="Proteomes" id="UP001589619"/>
    </source>
</evidence>
<dbReference type="RefSeq" id="WP_344911471.1">
    <property type="nucleotide sequence ID" value="NZ_BAAAYO010000010.1"/>
</dbReference>
<dbReference type="EMBL" id="JBHMAG010000009">
    <property type="protein sequence ID" value="MFB9752397.1"/>
    <property type="molecule type" value="Genomic_DNA"/>
</dbReference>
<sequence length="516" mass="55544">MKKQSFIHGTMILLAAGIVNRILGFVPRIALPRVIGPEGVGLYQLGYPFMIVVITIISGGIPLAVAKLVAEADSEGDEKRIRSILRASLAITGLLAVFFTVFCIWAAPWITSRLLTDSRVIHTFLSMCPILPIVAVSAVYRGYFQGRQNMTPTAVSQVVETLVRIVAMLVFASLLLPYGLEWAAAGAMIGVVVGELFGMLVLLFSVRQSRPAAGRGPSDRKPVGKPGIFRPRELLAIAIPVTGSKLVGSASYLLESILTAQSLAVAGVATALATAQYGVLQGMIIPVLLLPGALTYSLSVSLVPTLSEAAARNDMRTIHKRLHQSLRLALVTGAPFAVIMFVLAEPLCFYLYGNAEIAKMLKMMAPVAIFLYFQGPLQAALQALDRPGSALMNTFVGAVVKLVLIVCLASRPQWGILGAVVAINANMALVTLLHWHSMSRLLQFRMRAVHFMKTALASALMGAVCYAGMNLIWTQEPLIRFIGAVLSGSLVYLACIFALKLVDRSDMTRIPGFKKK</sequence>
<feature type="transmembrane region" description="Helical" evidence="6">
    <location>
        <begin position="252"/>
        <end position="277"/>
    </location>
</feature>
<feature type="transmembrane region" description="Helical" evidence="6">
    <location>
        <begin position="479"/>
        <end position="499"/>
    </location>
</feature>
<evidence type="ECO:0000256" key="2">
    <source>
        <dbReference type="ARBA" id="ARBA00022475"/>
    </source>
</evidence>
<evidence type="ECO:0000313" key="7">
    <source>
        <dbReference type="EMBL" id="MFB9752397.1"/>
    </source>
</evidence>
<keyword evidence="8" id="KW-1185">Reference proteome</keyword>
<feature type="transmembrane region" description="Helical" evidence="6">
    <location>
        <begin position="12"/>
        <end position="30"/>
    </location>
</feature>
<keyword evidence="3 6" id="KW-0812">Transmembrane</keyword>
<proteinExistence type="predicted"/>
<evidence type="ECO:0000256" key="5">
    <source>
        <dbReference type="ARBA" id="ARBA00023136"/>
    </source>
</evidence>
<reference evidence="7 8" key="1">
    <citation type="submission" date="2024-09" db="EMBL/GenBank/DDBJ databases">
        <authorList>
            <person name="Sun Q."/>
            <person name="Mori K."/>
        </authorList>
    </citation>
    <scope>NUCLEOTIDE SEQUENCE [LARGE SCALE GENOMIC DNA]</scope>
    <source>
        <strain evidence="7 8">JCM 12520</strain>
    </source>
</reference>
<feature type="transmembrane region" description="Helical" evidence="6">
    <location>
        <begin position="283"/>
        <end position="307"/>
    </location>
</feature>
<feature type="transmembrane region" description="Helical" evidence="6">
    <location>
        <begin position="186"/>
        <end position="206"/>
    </location>
</feature>
<keyword evidence="4 6" id="KW-1133">Transmembrane helix</keyword>
<feature type="transmembrane region" description="Helical" evidence="6">
    <location>
        <begin position="87"/>
        <end position="108"/>
    </location>
</feature>
<comment type="subcellular location">
    <subcellularLocation>
        <location evidence="1">Cell membrane</location>
        <topology evidence="1">Multi-pass membrane protein</topology>
    </subcellularLocation>
</comment>
<comment type="caution">
    <text evidence="7">The sequence shown here is derived from an EMBL/GenBank/DDBJ whole genome shotgun (WGS) entry which is preliminary data.</text>
</comment>
<dbReference type="NCBIfam" id="TIGR02900">
    <property type="entry name" value="spore_V_B"/>
    <property type="match status" value="1"/>
</dbReference>
<feature type="transmembrane region" description="Helical" evidence="6">
    <location>
        <begin position="364"/>
        <end position="384"/>
    </location>
</feature>
<feature type="transmembrane region" description="Helical" evidence="6">
    <location>
        <begin position="120"/>
        <end position="140"/>
    </location>
</feature>
<evidence type="ECO:0000256" key="1">
    <source>
        <dbReference type="ARBA" id="ARBA00004651"/>
    </source>
</evidence>
<evidence type="ECO:0000256" key="4">
    <source>
        <dbReference type="ARBA" id="ARBA00022989"/>
    </source>
</evidence>
<feature type="transmembrane region" description="Helical" evidence="6">
    <location>
        <begin position="391"/>
        <end position="410"/>
    </location>
</feature>
<dbReference type="CDD" id="cd13124">
    <property type="entry name" value="MATE_SpoVB_like"/>
    <property type="match status" value="1"/>
</dbReference>
<organism evidence="7 8">
    <name type="scientific">Paenibacillus hodogayensis</name>
    <dbReference type="NCBI Taxonomy" id="279208"/>
    <lineage>
        <taxon>Bacteria</taxon>
        <taxon>Bacillati</taxon>
        <taxon>Bacillota</taxon>
        <taxon>Bacilli</taxon>
        <taxon>Bacillales</taxon>
        <taxon>Paenibacillaceae</taxon>
        <taxon>Paenibacillus</taxon>
    </lineage>
</organism>
<gene>
    <name evidence="7" type="primary">spoVB</name>
    <name evidence="7" type="ORF">ACFFNY_12595</name>
</gene>
<accession>A0ABV5VVR0</accession>
<keyword evidence="5 6" id="KW-0472">Membrane</keyword>
<dbReference type="Pfam" id="PF01943">
    <property type="entry name" value="Polysacc_synt"/>
    <property type="match status" value="1"/>
</dbReference>
<feature type="transmembrane region" description="Helical" evidence="6">
    <location>
        <begin position="416"/>
        <end position="435"/>
    </location>
</feature>
<name>A0ABV5VVR0_9BACL</name>
<dbReference type="InterPro" id="IPR014249">
    <property type="entry name" value="Spore_V_B"/>
</dbReference>
<dbReference type="Proteomes" id="UP001589619">
    <property type="component" value="Unassembled WGS sequence"/>
</dbReference>
<feature type="transmembrane region" description="Helical" evidence="6">
    <location>
        <begin position="328"/>
        <end position="352"/>
    </location>
</feature>
<evidence type="ECO:0000256" key="3">
    <source>
        <dbReference type="ARBA" id="ARBA00022692"/>
    </source>
</evidence>
<keyword evidence="2" id="KW-1003">Cell membrane</keyword>
<dbReference type="PIRSF" id="PIRSF038958">
    <property type="entry name" value="PG_synth_SpoVB"/>
    <property type="match status" value="1"/>
</dbReference>